<sequence>MAPVIQAKRISVPAICRPVTSCRAQQGVANDAAHVCSISDAVGQGGAVDASVQRSKFGIGLKNGIQTSSVLFGFAPIL</sequence>
<evidence type="ECO:0000313" key="2">
    <source>
        <dbReference type="Proteomes" id="UP000256971"/>
    </source>
</evidence>
<dbReference type="Proteomes" id="UP000256971">
    <property type="component" value="Chromosome"/>
</dbReference>
<dbReference type="EMBL" id="CP031555">
    <property type="protein sequence ID" value="AXO14556.1"/>
    <property type="molecule type" value="Genomic_DNA"/>
</dbReference>
<name>A0ABN5NK48_9PROT</name>
<protein>
    <submittedName>
        <fullName evidence="1">Uncharacterized protein</fullName>
    </submittedName>
</protein>
<reference evidence="1 2" key="1">
    <citation type="submission" date="2018-08" db="EMBL/GenBank/DDBJ databases">
        <title>Complete genome sequence of type strain Thalassospira indica MCCC 1A01103T, isolated from isolated from deep seawater of the Indian Ocean.</title>
        <authorList>
            <person name="Liu Y."/>
        </authorList>
    </citation>
    <scope>NUCLEOTIDE SEQUENCE [LARGE SCALE GENOMIC DNA]</scope>
    <source>
        <strain evidence="1 2">PB8BT</strain>
    </source>
</reference>
<keyword evidence="2" id="KW-1185">Reference proteome</keyword>
<proteinExistence type="predicted"/>
<organism evidence="1 2">
    <name type="scientific">Thalassospira indica</name>
    <dbReference type="NCBI Taxonomy" id="1891279"/>
    <lineage>
        <taxon>Bacteria</taxon>
        <taxon>Pseudomonadati</taxon>
        <taxon>Pseudomonadota</taxon>
        <taxon>Alphaproteobacteria</taxon>
        <taxon>Rhodospirillales</taxon>
        <taxon>Thalassospiraceae</taxon>
        <taxon>Thalassospira</taxon>
    </lineage>
</organism>
<accession>A0ABN5NK48</accession>
<evidence type="ECO:0000313" key="1">
    <source>
        <dbReference type="EMBL" id="AXO14556.1"/>
    </source>
</evidence>
<gene>
    <name evidence="1" type="ORF">DY252_10245</name>
</gene>